<name>A0A495IVU2_9SPHI</name>
<organism evidence="1 2">
    <name type="scientific">Mucilaginibacter gracilis</name>
    <dbReference type="NCBI Taxonomy" id="423350"/>
    <lineage>
        <taxon>Bacteria</taxon>
        <taxon>Pseudomonadati</taxon>
        <taxon>Bacteroidota</taxon>
        <taxon>Sphingobacteriia</taxon>
        <taxon>Sphingobacteriales</taxon>
        <taxon>Sphingobacteriaceae</taxon>
        <taxon>Mucilaginibacter</taxon>
    </lineage>
</organism>
<keyword evidence="2" id="KW-1185">Reference proteome</keyword>
<dbReference type="RefSeq" id="WP_162846950.1">
    <property type="nucleotide sequence ID" value="NZ_RBKU01000001.1"/>
</dbReference>
<accession>A0A495IVU2</accession>
<protein>
    <submittedName>
        <fullName evidence="1">Uncharacterized protein</fullName>
    </submittedName>
</protein>
<dbReference type="Proteomes" id="UP000268007">
    <property type="component" value="Unassembled WGS sequence"/>
</dbReference>
<gene>
    <name evidence="1" type="ORF">BDD43_0203</name>
</gene>
<proteinExistence type="predicted"/>
<dbReference type="EMBL" id="RBKU01000001">
    <property type="protein sequence ID" value="RKR80108.1"/>
    <property type="molecule type" value="Genomic_DNA"/>
</dbReference>
<evidence type="ECO:0000313" key="2">
    <source>
        <dbReference type="Proteomes" id="UP000268007"/>
    </source>
</evidence>
<dbReference type="AlphaFoldDB" id="A0A495IVU2"/>
<comment type="caution">
    <text evidence="1">The sequence shown here is derived from an EMBL/GenBank/DDBJ whole genome shotgun (WGS) entry which is preliminary data.</text>
</comment>
<evidence type="ECO:0000313" key="1">
    <source>
        <dbReference type="EMBL" id="RKR80108.1"/>
    </source>
</evidence>
<reference evidence="1 2" key="1">
    <citation type="submission" date="2018-10" db="EMBL/GenBank/DDBJ databases">
        <title>Genomic Encyclopedia of Archaeal and Bacterial Type Strains, Phase II (KMG-II): from individual species to whole genera.</title>
        <authorList>
            <person name="Goeker M."/>
        </authorList>
    </citation>
    <scope>NUCLEOTIDE SEQUENCE [LARGE SCALE GENOMIC DNA]</scope>
    <source>
        <strain evidence="1 2">DSM 18602</strain>
    </source>
</reference>
<sequence>MWQLKLILLLTDFTKRAESAADFTLGPTVNNDANLLICNSITSIKPSVNIT</sequence>